<evidence type="ECO:0008006" key="3">
    <source>
        <dbReference type="Google" id="ProtNLM"/>
    </source>
</evidence>
<dbReference type="PANTHER" id="PTHR45643">
    <property type="entry name" value="REVERSE TRANSCRIPTASE"/>
    <property type="match status" value="1"/>
</dbReference>
<evidence type="ECO:0000313" key="2">
    <source>
        <dbReference type="Proteomes" id="UP000479710"/>
    </source>
</evidence>
<evidence type="ECO:0000313" key="1">
    <source>
        <dbReference type="EMBL" id="KAF0930230.1"/>
    </source>
</evidence>
<dbReference type="SUPFAM" id="SSF56672">
    <property type="entry name" value="DNA/RNA polymerases"/>
    <property type="match status" value="1"/>
</dbReference>
<protein>
    <recommendedName>
        <fullName evidence="3">Reverse transcriptase/retrotransposon-derived protein RNase H-like domain-containing protein</fullName>
    </recommendedName>
</protein>
<reference evidence="1 2" key="1">
    <citation type="submission" date="2019-11" db="EMBL/GenBank/DDBJ databases">
        <title>Whole genome sequence of Oryza granulata.</title>
        <authorList>
            <person name="Li W."/>
        </authorList>
    </citation>
    <scope>NUCLEOTIDE SEQUENCE [LARGE SCALE GENOMIC DNA]</scope>
    <source>
        <strain evidence="2">cv. Menghai</strain>
        <tissue evidence="1">Leaf</tissue>
    </source>
</reference>
<organism evidence="1 2">
    <name type="scientific">Oryza meyeriana var. granulata</name>
    <dbReference type="NCBI Taxonomy" id="110450"/>
    <lineage>
        <taxon>Eukaryota</taxon>
        <taxon>Viridiplantae</taxon>
        <taxon>Streptophyta</taxon>
        <taxon>Embryophyta</taxon>
        <taxon>Tracheophyta</taxon>
        <taxon>Spermatophyta</taxon>
        <taxon>Magnoliopsida</taxon>
        <taxon>Liliopsida</taxon>
        <taxon>Poales</taxon>
        <taxon>Poaceae</taxon>
        <taxon>BOP clade</taxon>
        <taxon>Oryzoideae</taxon>
        <taxon>Oryzeae</taxon>
        <taxon>Oryzinae</taxon>
        <taxon>Oryza</taxon>
        <taxon>Oryza meyeriana</taxon>
    </lineage>
</organism>
<keyword evidence="2" id="KW-1185">Reference proteome</keyword>
<dbReference type="Gene3D" id="3.30.70.270">
    <property type="match status" value="1"/>
</dbReference>
<dbReference type="OrthoDB" id="777296at2759"/>
<accession>A0A6G1F002</accession>
<dbReference type="AlphaFoldDB" id="A0A6G1F002"/>
<name>A0A6G1F002_9ORYZ</name>
<gene>
    <name evidence="1" type="ORF">E2562_030874</name>
</gene>
<dbReference type="FunFam" id="3.30.70.270:FF:000020">
    <property type="entry name" value="Transposon Tf2-6 polyprotein-like Protein"/>
    <property type="match status" value="1"/>
</dbReference>
<sequence length="141" mass="15655">MQKGVVGSNVQRALAPAAISAPQPMRVGCLPRRHQRLFFKRFKCFFGVPSVVYLGHVILGDGVAMDVQKVQAIFDWPTPRSVHALRGFLGLTGYYRLFIQGFDTLAASLTNLLKRVAFAWTEDADRVFHALQHALTSALTL</sequence>
<dbReference type="PANTHER" id="PTHR45643:SF7">
    <property type="entry name" value="RNA-DIRECTED DNA POLYMERASE"/>
    <property type="match status" value="1"/>
</dbReference>
<dbReference type="EMBL" id="SPHZ02000002">
    <property type="protein sequence ID" value="KAF0930230.1"/>
    <property type="molecule type" value="Genomic_DNA"/>
</dbReference>
<dbReference type="Proteomes" id="UP000479710">
    <property type="component" value="Unassembled WGS sequence"/>
</dbReference>
<comment type="caution">
    <text evidence="1">The sequence shown here is derived from an EMBL/GenBank/DDBJ whole genome shotgun (WGS) entry which is preliminary data.</text>
</comment>
<dbReference type="InterPro" id="IPR043502">
    <property type="entry name" value="DNA/RNA_pol_sf"/>
</dbReference>
<dbReference type="InterPro" id="IPR043128">
    <property type="entry name" value="Rev_trsase/Diguanyl_cyclase"/>
</dbReference>
<proteinExistence type="predicted"/>